<dbReference type="NCBIfam" id="NF008927">
    <property type="entry name" value="PRK12285.1-4"/>
    <property type="match status" value="1"/>
</dbReference>
<dbReference type="Pfam" id="PF00579">
    <property type="entry name" value="tRNA-synt_1b"/>
    <property type="match status" value="1"/>
</dbReference>
<dbReference type="Proteomes" id="UP000278475">
    <property type="component" value="Unassembled WGS sequence"/>
</dbReference>
<dbReference type="GO" id="GO:0005524">
    <property type="term" value="F:ATP binding"/>
    <property type="evidence" value="ECO:0007669"/>
    <property type="project" value="UniProtKB-UniRule"/>
</dbReference>
<keyword evidence="3 9" id="KW-0436">Ligase</keyword>
<evidence type="ECO:0000256" key="8">
    <source>
        <dbReference type="ARBA" id="ARBA00049929"/>
    </source>
</evidence>
<comment type="subcellular location">
    <subcellularLocation>
        <location evidence="9">Cytoplasm</location>
    </subcellularLocation>
</comment>
<evidence type="ECO:0000256" key="4">
    <source>
        <dbReference type="ARBA" id="ARBA00022741"/>
    </source>
</evidence>
<protein>
    <recommendedName>
        <fullName evidence="9">Tryptophan--tRNA ligase</fullName>
        <ecNumber evidence="9">6.1.1.2</ecNumber>
    </recommendedName>
    <alternativeName>
        <fullName evidence="9">Tryptophanyl-tRNA synthetase</fullName>
        <shortName evidence="9">TrpRS</shortName>
    </alternativeName>
</protein>
<evidence type="ECO:0000256" key="9">
    <source>
        <dbReference type="HAMAP-Rule" id="MF_00140"/>
    </source>
</evidence>
<feature type="short sequence motif" description="'KMSKS' region" evidence="9">
    <location>
        <begin position="259"/>
        <end position="263"/>
    </location>
</feature>
<dbReference type="AlphaFoldDB" id="A0A497F1A6"/>
<dbReference type="InterPro" id="IPR002305">
    <property type="entry name" value="aa-tRNA-synth_Ic"/>
</dbReference>
<dbReference type="Gene3D" id="3.40.50.620">
    <property type="entry name" value="HUPs"/>
    <property type="match status" value="1"/>
</dbReference>
<evidence type="ECO:0000256" key="5">
    <source>
        <dbReference type="ARBA" id="ARBA00022840"/>
    </source>
</evidence>
<proteinExistence type="inferred from homology"/>
<dbReference type="NCBIfam" id="TIGR00233">
    <property type="entry name" value="trpS"/>
    <property type="match status" value="1"/>
</dbReference>
<evidence type="ECO:0000313" key="11">
    <source>
        <dbReference type="EMBL" id="RLE50667.1"/>
    </source>
</evidence>
<comment type="caution">
    <text evidence="9">Lacks conserved residue(s) required for the propagation of feature annotation.</text>
</comment>
<dbReference type="GO" id="GO:0006436">
    <property type="term" value="P:tryptophanyl-tRNA aminoacylation"/>
    <property type="evidence" value="ECO:0007669"/>
    <property type="project" value="UniProtKB-UniRule"/>
</dbReference>
<evidence type="ECO:0000256" key="2">
    <source>
        <dbReference type="ARBA" id="ARBA00022490"/>
    </source>
</evidence>
<reference evidence="13 14" key="1">
    <citation type="submission" date="2018-06" db="EMBL/GenBank/DDBJ databases">
        <title>Extensive metabolic versatility and redundancy in microbially diverse, dynamic hydrothermal sediments.</title>
        <authorList>
            <person name="Dombrowski N."/>
            <person name="Teske A."/>
            <person name="Baker B.J."/>
        </authorList>
    </citation>
    <scope>NUCLEOTIDE SEQUENCE [LARGE SCALE GENOMIC DNA]</scope>
    <source>
        <strain evidence="12">B34_G17</strain>
        <strain evidence="11">B66_G16</strain>
    </source>
</reference>
<dbReference type="EMBL" id="QMQX01000011">
    <property type="protein sequence ID" value="RLE53423.1"/>
    <property type="molecule type" value="Genomic_DNA"/>
</dbReference>
<comment type="function">
    <text evidence="9">Catalyzes the attachment of tryptophan to tRNA(Trp).</text>
</comment>
<evidence type="ECO:0000256" key="7">
    <source>
        <dbReference type="ARBA" id="ARBA00023146"/>
    </source>
</evidence>
<dbReference type="FunFam" id="1.10.240.10:FF:000007">
    <property type="entry name" value="Tryptophan--tRNA ligase"/>
    <property type="match status" value="1"/>
</dbReference>
<dbReference type="InterPro" id="IPR020653">
    <property type="entry name" value="Tryptophan-tRNA-ligase_arc"/>
</dbReference>
<evidence type="ECO:0000256" key="1">
    <source>
        <dbReference type="ARBA" id="ARBA00005594"/>
    </source>
</evidence>
<evidence type="ECO:0000313" key="13">
    <source>
        <dbReference type="Proteomes" id="UP000272051"/>
    </source>
</evidence>
<comment type="caution">
    <text evidence="12">The sequence shown here is derived from an EMBL/GenBank/DDBJ whole genome shotgun (WGS) entry which is preliminary data.</text>
</comment>
<dbReference type="GO" id="GO:0004830">
    <property type="term" value="F:tryptophan-tRNA ligase activity"/>
    <property type="evidence" value="ECO:0007669"/>
    <property type="project" value="UniProtKB-UniRule"/>
</dbReference>
<keyword evidence="6 9" id="KW-0648">Protein biosynthesis</keyword>
<name>A0A497F1A6_9CREN</name>
<organism evidence="12 13">
    <name type="scientific">Thermoproteota archaeon</name>
    <dbReference type="NCBI Taxonomy" id="2056631"/>
    <lineage>
        <taxon>Archaea</taxon>
        <taxon>Thermoproteota</taxon>
    </lineage>
</organism>
<dbReference type="SUPFAM" id="SSF52374">
    <property type="entry name" value="Nucleotidylyl transferase"/>
    <property type="match status" value="1"/>
</dbReference>
<evidence type="ECO:0000256" key="3">
    <source>
        <dbReference type="ARBA" id="ARBA00022598"/>
    </source>
</evidence>
<keyword evidence="4 9" id="KW-0547">Nucleotide-binding</keyword>
<comment type="similarity">
    <text evidence="1 9 10">Belongs to the class-I aminoacyl-tRNA synthetase family.</text>
</comment>
<evidence type="ECO:0000256" key="6">
    <source>
        <dbReference type="ARBA" id="ARBA00022917"/>
    </source>
</evidence>
<dbReference type="Proteomes" id="UP000272051">
    <property type="component" value="Unassembled WGS sequence"/>
</dbReference>
<dbReference type="InterPro" id="IPR002306">
    <property type="entry name" value="Trp-tRNA-ligase"/>
</dbReference>
<dbReference type="InterPro" id="IPR014729">
    <property type="entry name" value="Rossmann-like_a/b/a_fold"/>
</dbReference>
<keyword evidence="5 9" id="KW-0067">ATP-binding</keyword>
<dbReference type="EC" id="6.1.1.2" evidence="9"/>
<evidence type="ECO:0000313" key="14">
    <source>
        <dbReference type="Proteomes" id="UP000278475"/>
    </source>
</evidence>
<dbReference type="PANTHER" id="PTHR10055:SF1">
    <property type="entry name" value="TRYPTOPHAN--TRNA LIGASE, CYTOPLASMIC"/>
    <property type="match status" value="1"/>
</dbReference>
<dbReference type="GO" id="GO:0005737">
    <property type="term" value="C:cytoplasm"/>
    <property type="evidence" value="ECO:0007669"/>
    <property type="project" value="UniProtKB-SubCell"/>
</dbReference>
<comment type="catalytic activity">
    <reaction evidence="8 9">
        <text>tRNA(Trp) + L-tryptophan + ATP = L-tryptophyl-tRNA(Trp) + AMP + diphosphate + H(+)</text>
        <dbReference type="Rhea" id="RHEA:24080"/>
        <dbReference type="Rhea" id="RHEA-COMP:9671"/>
        <dbReference type="Rhea" id="RHEA-COMP:9705"/>
        <dbReference type="ChEBI" id="CHEBI:15378"/>
        <dbReference type="ChEBI" id="CHEBI:30616"/>
        <dbReference type="ChEBI" id="CHEBI:33019"/>
        <dbReference type="ChEBI" id="CHEBI:57912"/>
        <dbReference type="ChEBI" id="CHEBI:78442"/>
        <dbReference type="ChEBI" id="CHEBI:78535"/>
        <dbReference type="ChEBI" id="CHEBI:456215"/>
        <dbReference type="EC" id="6.1.1.2"/>
    </reaction>
</comment>
<dbReference type="PANTHER" id="PTHR10055">
    <property type="entry name" value="TRYPTOPHANYL-TRNA SYNTHETASE"/>
    <property type="match status" value="1"/>
</dbReference>
<dbReference type="Gene3D" id="1.10.240.10">
    <property type="entry name" value="Tyrosyl-Transfer RNA Synthetase"/>
    <property type="match status" value="1"/>
</dbReference>
<dbReference type="PRINTS" id="PR01039">
    <property type="entry name" value="TRNASYNTHTRP"/>
</dbReference>
<dbReference type="CDD" id="cd00806">
    <property type="entry name" value="TrpRS_core"/>
    <property type="match status" value="1"/>
</dbReference>
<keyword evidence="2 9" id="KW-0963">Cytoplasm</keyword>
<accession>A0A497F1A6</accession>
<dbReference type="EMBL" id="QMQV01000002">
    <property type="protein sequence ID" value="RLE50667.1"/>
    <property type="molecule type" value="Genomic_DNA"/>
</dbReference>
<keyword evidence="7 9" id="KW-0030">Aminoacyl-tRNA synthetase</keyword>
<gene>
    <name evidence="9" type="primary">trpS</name>
    <name evidence="11" type="ORF">DRJ31_00530</name>
    <name evidence="12" type="ORF">DRJ33_01080</name>
</gene>
<evidence type="ECO:0000313" key="12">
    <source>
        <dbReference type="EMBL" id="RLE53423.1"/>
    </source>
</evidence>
<sequence length="373" mass="42564">MAEQEFVVTPWEVRGEVDYGKLIRQFGVSPLTQELIDKIAAKAGYLHPFLKRGLFFAHRELDLWLKSYESGVNVVLYTGRGPSGKTHIGHLTPWMFTKYLQDAFNATLYFQLTDDEKFLIHPEHSLSEVESFAYDNLLDIIAIGFKPEKTKIFVNTGYAKTLYKIAIQVAKHVTVSTAKATFGFTDSSNIGILFFPAMQAAPCFLPQELEGKDTHVLIPCAIDQDPYWRIARDVAPKLGYRKPAGIFSRFIPGLGRGAKMSSSIPETSIFTDDKPEDIDRKIWNAFTGGQPTIKEQREKGGNPDICSVYQYYYYLFEFDDAKVKEIYENCRSGTLICGDCKRKLAEIVKKFMAEHQRKREKAKDLIDKYLIRD</sequence>
<evidence type="ECO:0000256" key="10">
    <source>
        <dbReference type="RuleBase" id="RU363036"/>
    </source>
</evidence>
<dbReference type="HAMAP" id="MF_00140_A">
    <property type="entry name" value="Trp_tRNA_synth_A"/>
    <property type="match status" value="1"/>
</dbReference>